<evidence type="ECO:0000256" key="7">
    <source>
        <dbReference type="SAM" id="MobiDB-lite"/>
    </source>
</evidence>
<evidence type="ECO:0000256" key="1">
    <source>
        <dbReference type="ARBA" id="ARBA00002432"/>
    </source>
</evidence>
<comment type="similarity">
    <text evidence="2">Belongs to the POA1 family.</text>
</comment>
<dbReference type="InterPro" id="IPR050892">
    <property type="entry name" value="ADP-ribose_metab_enzymes"/>
</dbReference>
<dbReference type="OrthoDB" id="2155246at2759"/>
<reference evidence="9" key="1">
    <citation type="journal article" date="2020" name="Stud. Mycol.">
        <title>101 Dothideomycetes genomes: a test case for predicting lifestyles and emergence of pathogens.</title>
        <authorList>
            <person name="Haridas S."/>
            <person name="Albert R."/>
            <person name="Binder M."/>
            <person name="Bloem J."/>
            <person name="Labutti K."/>
            <person name="Salamov A."/>
            <person name="Andreopoulos B."/>
            <person name="Baker S."/>
            <person name="Barry K."/>
            <person name="Bills G."/>
            <person name="Bluhm B."/>
            <person name="Cannon C."/>
            <person name="Castanera R."/>
            <person name="Culley D."/>
            <person name="Daum C."/>
            <person name="Ezra D."/>
            <person name="Gonzalez J."/>
            <person name="Henrissat B."/>
            <person name="Kuo A."/>
            <person name="Liang C."/>
            <person name="Lipzen A."/>
            <person name="Lutzoni F."/>
            <person name="Magnuson J."/>
            <person name="Mondo S."/>
            <person name="Nolan M."/>
            <person name="Ohm R."/>
            <person name="Pangilinan J."/>
            <person name="Park H.-J."/>
            <person name="Ramirez L."/>
            <person name="Alfaro M."/>
            <person name="Sun H."/>
            <person name="Tritt A."/>
            <person name="Yoshinaga Y."/>
            <person name="Zwiers L.-H."/>
            <person name="Turgeon B."/>
            <person name="Goodwin S."/>
            <person name="Spatafora J."/>
            <person name="Crous P."/>
            <person name="Grigoriev I."/>
        </authorList>
    </citation>
    <scope>NUCLEOTIDE SEQUENCE</scope>
    <source>
        <strain evidence="9">CBS 133067</strain>
    </source>
</reference>
<evidence type="ECO:0000256" key="3">
    <source>
        <dbReference type="ARBA" id="ARBA00012983"/>
    </source>
</evidence>
<feature type="compositionally biased region" description="Acidic residues" evidence="7">
    <location>
        <begin position="65"/>
        <end position="75"/>
    </location>
</feature>
<comment type="function">
    <text evidence="1">Highly specific phosphatase involved in the metabolism of ADP-ribose 1''-phosphate (Appr1p) which is produced as a consequence of tRNA splicing.</text>
</comment>
<dbReference type="EC" id="3.1.3.84" evidence="3"/>
<keyword evidence="5" id="KW-0904">Protein phosphatase</keyword>
<feature type="compositionally biased region" description="Basic and acidic residues" evidence="7">
    <location>
        <begin position="36"/>
        <end position="47"/>
    </location>
</feature>
<evidence type="ECO:0000313" key="9">
    <source>
        <dbReference type="EMBL" id="KAF2102867.1"/>
    </source>
</evidence>
<evidence type="ECO:0000256" key="4">
    <source>
        <dbReference type="ARBA" id="ARBA00019744"/>
    </source>
</evidence>
<proteinExistence type="inferred from homology"/>
<protein>
    <recommendedName>
        <fullName evidence="4">ADP-ribose 1''-phosphate phosphatase</fullName>
        <ecNumber evidence="3">3.1.3.84</ecNumber>
    </recommendedName>
</protein>
<keyword evidence="5" id="KW-0378">Hydrolase</keyword>
<comment type="catalytic activity">
    <reaction evidence="6">
        <text>ADP-alpha-D-ribose 1''-phosphate + H2O = ADP-D-ribose + phosphate</text>
        <dbReference type="Rhea" id="RHEA:25029"/>
        <dbReference type="ChEBI" id="CHEBI:15377"/>
        <dbReference type="ChEBI" id="CHEBI:43474"/>
        <dbReference type="ChEBI" id="CHEBI:57967"/>
        <dbReference type="ChEBI" id="CHEBI:58753"/>
        <dbReference type="EC" id="3.1.3.84"/>
    </reaction>
</comment>
<dbReference type="AlphaFoldDB" id="A0A9P4MCW7"/>
<dbReference type="GO" id="GO:0140291">
    <property type="term" value="P:peptidyl-glutamate ADP-deribosylation"/>
    <property type="evidence" value="ECO:0007669"/>
    <property type="project" value="TreeGrafter"/>
</dbReference>
<sequence>MASKRTAPDTSNNRSMKQTKLNFGGPPKSTAPPRHHSPEAEKMDQTEVKPNGPPEDASPENTDPLQEEDTVDMESDIAKGMKPKPPRPSSQNQTPADPANPPTENSKGFTVIDKVGDLFAAPPNSVLIHACNCLGSWAAGIAAQFKKNYPTAYKAYVDHCKSLRPNQLIGTALLLPPAPGEKHWVGCVFTSKRFGRAKDSPEMILAATKTAMEDLLKQIGKAKREGKEVAEVRTCHINAGLFNVPWPKSKKAIEELEIDDADVPREIMAVALG</sequence>
<dbReference type="InterPro" id="IPR043472">
    <property type="entry name" value="Macro_dom-like"/>
</dbReference>
<evidence type="ECO:0000313" key="10">
    <source>
        <dbReference type="Proteomes" id="UP000799772"/>
    </source>
</evidence>
<dbReference type="SUPFAM" id="SSF52949">
    <property type="entry name" value="Macro domain-like"/>
    <property type="match status" value="1"/>
</dbReference>
<organism evidence="9 10">
    <name type="scientific">Rhizodiscina lignyota</name>
    <dbReference type="NCBI Taxonomy" id="1504668"/>
    <lineage>
        <taxon>Eukaryota</taxon>
        <taxon>Fungi</taxon>
        <taxon>Dikarya</taxon>
        <taxon>Ascomycota</taxon>
        <taxon>Pezizomycotina</taxon>
        <taxon>Dothideomycetes</taxon>
        <taxon>Pleosporomycetidae</taxon>
        <taxon>Aulographales</taxon>
        <taxon>Rhizodiscinaceae</taxon>
        <taxon>Rhizodiscina</taxon>
    </lineage>
</organism>
<dbReference type="Proteomes" id="UP000799772">
    <property type="component" value="Unassembled WGS sequence"/>
</dbReference>
<evidence type="ECO:0000259" key="8">
    <source>
        <dbReference type="SMART" id="SM00506"/>
    </source>
</evidence>
<feature type="region of interest" description="Disordered" evidence="7">
    <location>
        <begin position="1"/>
        <end position="109"/>
    </location>
</feature>
<gene>
    <name evidence="9" type="ORF">NA57DRAFT_71852</name>
</gene>
<dbReference type="PANTHER" id="PTHR12521:SF0">
    <property type="entry name" value="ADP-RIBOSE GLYCOHYDROLASE OARD1"/>
    <property type="match status" value="1"/>
</dbReference>
<comment type="caution">
    <text evidence="9">The sequence shown here is derived from an EMBL/GenBank/DDBJ whole genome shotgun (WGS) entry which is preliminary data.</text>
</comment>
<dbReference type="CDD" id="cd02901">
    <property type="entry name" value="Macro_Poa1p-like"/>
    <property type="match status" value="1"/>
</dbReference>
<evidence type="ECO:0000256" key="6">
    <source>
        <dbReference type="ARBA" id="ARBA00034427"/>
    </source>
</evidence>
<dbReference type="EMBL" id="ML978122">
    <property type="protein sequence ID" value="KAF2102867.1"/>
    <property type="molecule type" value="Genomic_DNA"/>
</dbReference>
<dbReference type="Pfam" id="PF01661">
    <property type="entry name" value="Macro"/>
    <property type="match status" value="1"/>
</dbReference>
<dbReference type="PANTHER" id="PTHR12521">
    <property type="entry name" value="PROTEIN C6ORF130"/>
    <property type="match status" value="1"/>
</dbReference>
<dbReference type="GO" id="GO:0004721">
    <property type="term" value="F:phosphoprotein phosphatase activity"/>
    <property type="evidence" value="ECO:0007669"/>
    <property type="project" value="UniProtKB-KW"/>
</dbReference>
<feature type="compositionally biased region" description="Polar residues" evidence="7">
    <location>
        <begin position="8"/>
        <end position="21"/>
    </location>
</feature>
<name>A0A9P4MCW7_9PEZI</name>
<evidence type="ECO:0000256" key="5">
    <source>
        <dbReference type="ARBA" id="ARBA00022912"/>
    </source>
</evidence>
<dbReference type="Gene3D" id="3.40.220.10">
    <property type="entry name" value="Leucine Aminopeptidase, subunit E, domain 1"/>
    <property type="match status" value="1"/>
</dbReference>
<keyword evidence="10" id="KW-1185">Reference proteome</keyword>
<accession>A0A9P4MCW7</accession>
<feature type="domain" description="Macro" evidence="8">
    <location>
        <begin position="110"/>
        <end position="253"/>
    </location>
</feature>
<dbReference type="InterPro" id="IPR002589">
    <property type="entry name" value="Macro_dom"/>
</dbReference>
<dbReference type="SMART" id="SM00506">
    <property type="entry name" value="A1pp"/>
    <property type="match status" value="1"/>
</dbReference>
<evidence type="ECO:0000256" key="2">
    <source>
        <dbReference type="ARBA" id="ARBA00006575"/>
    </source>
</evidence>